<dbReference type="Gene3D" id="1.10.275.40">
    <property type="match status" value="1"/>
</dbReference>
<feature type="non-terminal residue" evidence="2">
    <location>
        <position position="1"/>
    </location>
</feature>
<dbReference type="InterPro" id="IPR027417">
    <property type="entry name" value="P-loop_NTPase"/>
</dbReference>
<dbReference type="GO" id="GO:0003678">
    <property type="term" value="F:DNA helicase activity"/>
    <property type="evidence" value="ECO:0007669"/>
    <property type="project" value="InterPro"/>
</dbReference>
<feature type="domain" description="RAD3-like helicase DEAD" evidence="1">
    <location>
        <begin position="3"/>
        <end position="35"/>
    </location>
</feature>
<dbReference type="STRING" id="45351.A7TC35"/>
<dbReference type="InParanoid" id="A7TC35"/>
<evidence type="ECO:0000313" key="2">
    <source>
        <dbReference type="EMBL" id="EDO26408.1"/>
    </source>
</evidence>
<gene>
    <name evidence="2" type="ORF">NEMVEDRAFT_v1g8766</name>
</gene>
<evidence type="ECO:0000313" key="3">
    <source>
        <dbReference type="Proteomes" id="UP000001593"/>
    </source>
</evidence>
<dbReference type="EMBL" id="DS475968">
    <property type="protein sequence ID" value="EDO26408.1"/>
    <property type="molecule type" value="Genomic_DNA"/>
</dbReference>
<dbReference type="GO" id="GO:0005524">
    <property type="term" value="F:ATP binding"/>
    <property type="evidence" value="ECO:0007669"/>
    <property type="project" value="InterPro"/>
</dbReference>
<organism evidence="2 3">
    <name type="scientific">Nematostella vectensis</name>
    <name type="common">Starlet sea anemone</name>
    <dbReference type="NCBI Taxonomy" id="45351"/>
    <lineage>
        <taxon>Eukaryota</taxon>
        <taxon>Metazoa</taxon>
        <taxon>Cnidaria</taxon>
        <taxon>Anthozoa</taxon>
        <taxon>Hexacorallia</taxon>
        <taxon>Actiniaria</taxon>
        <taxon>Edwardsiidae</taxon>
        <taxon>Nematostella</taxon>
    </lineage>
</organism>
<proteinExistence type="predicted"/>
<dbReference type="AlphaFoldDB" id="A7TC35"/>
<dbReference type="eggNOG" id="KOG1132">
    <property type="taxonomic scope" value="Eukaryota"/>
</dbReference>
<keyword evidence="3" id="KW-1185">Reference proteome</keyword>
<accession>A7TC35</accession>
<dbReference type="Pfam" id="PF06733">
    <property type="entry name" value="DEAD_2"/>
    <property type="match status" value="1"/>
</dbReference>
<evidence type="ECO:0000259" key="1">
    <source>
        <dbReference type="Pfam" id="PF06733"/>
    </source>
</evidence>
<name>A7TC35_NEMVE</name>
<dbReference type="Proteomes" id="UP000001593">
    <property type="component" value="Unassembled WGS sequence"/>
</dbReference>
<dbReference type="KEGG" id="nve:5496811"/>
<dbReference type="PhylomeDB" id="A7TC35"/>
<sequence>MEIDLKDQIVILDEAHNVEDSARDSASLTLSMTELQETLDDLDKLVSMGIMPDHHRPLHIMVASIMNWVHHNEDNMTGREFERACKILSGNEIIKELEGIQLTAATIQLYQ</sequence>
<dbReference type="Gene3D" id="3.40.50.300">
    <property type="entry name" value="P-loop containing nucleotide triphosphate hydrolases"/>
    <property type="match status" value="1"/>
</dbReference>
<dbReference type="InterPro" id="IPR010614">
    <property type="entry name" value="RAD3-like_helicase_DEAD"/>
</dbReference>
<dbReference type="HOGENOM" id="CLU_2164741_0_0_1"/>
<dbReference type="GO" id="GO:0003677">
    <property type="term" value="F:DNA binding"/>
    <property type="evidence" value="ECO:0007669"/>
    <property type="project" value="InterPro"/>
</dbReference>
<protein>
    <recommendedName>
        <fullName evidence="1">RAD3-like helicase DEAD domain-containing protein</fullName>
    </recommendedName>
</protein>
<reference evidence="2 3" key="1">
    <citation type="journal article" date="2007" name="Science">
        <title>Sea anemone genome reveals ancestral eumetazoan gene repertoire and genomic organization.</title>
        <authorList>
            <person name="Putnam N.H."/>
            <person name="Srivastava M."/>
            <person name="Hellsten U."/>
            <person name="Dirks B."/>
            <person name="Chapman J."/>
            <person name="Salamov A."/>
            <person name="Terry A."/>
            <person name="Shapiro H."/>
            <person name="Lindquist E."/>
            <person name="Kapitonov V.V."/>
            <person name="Jurka J."/>
            <person name="Genikhovich G."/>
            <person name="Grigoriev I.V."/>
            <person name="Lucas S.M."/>
            <person name="Steele R.E."/>
            <person name="Finnerty J.R."/>
            <person name="Technau U."/>
            <person name="Martindale M.Q."/>
            <person name="Rokhsar D.S."/>
        </authorList>
    </citation>
    <scope>NUCLEOTIDE SEQUENCE [LARGE SCALE GENOMIC DNA]</scope>
    <source>
        <strain evidence="3">CH2 X CH6</strain>
    </source>
</reference>